<dbReference type="Proteomes" id="UP000715441">
    <property type="component" value="Unassembled WGS sequence"/>
</dbReference>
<dbReference type="PANTHER" id="PTHR42976:SF1">
    <property type="entry name" value="GH18 DOMAIN-CONTAINING PROTEIN-RELATED"/>
    <property type="match status" value="1"/>
</dbReference>
<dbReference type="InterPro" id="IPR052750">
    <property type="entry name" value="GH18_Chitinase"/>
</dbReference>
<feature type="signal peptide" evidence="1">
    <location>
        <begin position="1"/>
        <end position="26"/>
    </location>
</feature>
<feature type="chain" id="PRO_5047308232" evidence="1">
    <location>
        <begin position="27"/>
        <end position="322"/>
    </location>
</feature>
<protein>
    <submittedName>
        <fullName evidence="2">Carbohydrate-binding protein CenC</fullName>
    </submittedName>
</protein>
<name>A0ABX1JI33_9PSEU</name>
<dbReference type="EMBL" id="JAAXLS010000069">
    <property type="protein sequence ID" value="NKQ58886.1"/>
    <property type="molecule type" value="Genomic_DNA"/>
</dbReference>
<dbReference type="Gene3D" id="3.20.20.80">
    <property type="entry name" value="Glycosidases"/>
    <property type="match status" value="1"/>
</dbReference>
<sequence>MTPRPGKAWLSILALALASLTGCDGGATTTPGAPAIVAPYVTADPRGASAAAAALAGAPVRRFVLAFALAQDGRCAPAWNGDTPPGAGPAADIVRAVTAAGGSVAVASGGASGTYLENTCATATDLATAYRTVLASAHADTLDLDVETRVPVDLVADAVSTIQHELGIRVVVTAEVADDRRGLDANGLDMVRALAARGIEPTVNAMVMNFPATRDWSSALTAAADTVTGQLARIWPAGGLDAAYRRLGLTFMAGRNDTGPITTLADAGTLRDYADAHRIAFFGFWSLARDNGGCPGAATARADCSGVAQAPLDFTRALISRP</sequence>
<keyword evidence="1" id="KW-0732">Signal</keyword>
<dbReference type="InterPro" id="IPR017853">
    <property type="entry name" value="GH"/>
</dbReference>
<keyword evidence="3" id="KW-1185">Reference proteome</keyword>
<comment type="caution">
    <text evidence="2">The sequence shown here is derived from an EMBL/GenBank/DDBJ whole genome shotgun (WGS) entry which is preliminary data.</text>
</comment>
<dbReference type="RefSeq" id="WP_168523145.1">
    <property type="nucleotide sequence ID" value="NZ_JAAXLS010000069.1"/>
</dbReference>
<evidence type="ECO:0000256" key="1">
    <source>
        <dbReference type="SAM" id="SignalP"/>
    </source>
</evidence>
<proteinExistence type="predicted"/>
<reference evidence="2 3" key="1">
    <citation type="submission" date="2020-04" db="EMBL/GenBank/DDBJ databases">
        <title>Novel species.</title>
        <authorList>
            <person name="Teo W.F.A."/>
            <person name="Lipun K."/>
            <person name="Srisuk N."/>
            <person name="Duangmal K."/>
        </authorList>
    </citation>
    <scope>NUCLEOTIDE SEQUENCE [LARGE SCALE GENOMIC DNA]</scope>
    <source>
        <strain evidence="2 3">K13G38</strain>
    </source>
</reference>
<dbReference type="PANTHER" id="PTHR42976">
    <property type="entry name" value="BIFUNCTIONAL CHITINASE/LYSOZYME-RELATED"/>
    <property type="match status" value="1"/>
</dbReference>
<dbReference type="SUPFAM" id="SSF51445">
    <property type="entry name" value="(Trans)glycosidases"/>
    <property type="match status" value="1"/>
</dbReference>
<accession>A0ABX1JI33</accession>
<evidence type="ECO:0000313" key="3">
    <source>
        <dbReference type="Proteomes" id="UP000715441"/>
    </source>
</evidence>
<evidence type="ECO:0000313" key="2">
    <source>
        <dbReference type="EMBL" id="NKQ58886.1"/>
    </source>
</evidence>
<dbReference type="PROSITE" id="PS51257">
    <property type="entry name" value="PROKAR_LIPOPROTEIN"/>
    <property type="match status" value="1"/>
</dbReference>
<gene>
    <name evidence="2" type="ORF">HFP15_39190</name>
</gene>
<organism evidence="2 3">
    <name type="scientific">Amycolatopsis acididurans</name>
    <dbReference type="NCBI Taxonomy" id="2724524"/>
    <lineage>
        <taxon>Bacteria</taxon>
        <taxon>Bacillati</taxon>
        <taxon>Actinomycetota</taxon>
        <taxon>Actinomycetes</taxon>
        <taxon>Pseudonocardiales</taxon>
        <taxon>Pseudonocardiaceae</taxon>
        <taxon>Amycolatopsis</taxon>
    </lineage>
</organism>